<evidence type="ECO:0000259" key="1">
    <source>
        <dbReference type="Pfam" id="PF13401"/>
    </source>
</evidence>
<reference evidence="3" key="1">
    <citation type="submission" date="2017-04" db="EMBL/GenBank/DDBJ databases">
        <authorList>
            <person name="Varghese N."/>
            <person name="Submissions S."/>
        </authorList>
    </citation>
    <scope>NUCLEOTIDE SEQUENCE [LARGE SCALE GENOMIC DNA]</scope>
    <source>
        <strain evidence="3">LMG 29540</strain>
    </source>
</reference>
<sequence>MSDSNVLLDGLAPIMNRVEAYNFLAVAPPPRDSDFWSGSLEQRIEHLDTINGVFVPNDAHFNVFRLMQRAMRAGLKRRDPSSPMVMGLLHETGAAVARNIGHLNDPCLVAPRKSFAAAGLFLNGPTGIGKTTLTNRFRDHLPGAREIKSIGGRPCSVIQIYVVQVKCPSNGTILGLMHACLQEIDRLTGDTKYAEQAIRKNLSRDVCEALLISVLLRHFVGLLIIDDIQYLLKVPHATDVLLGSICSLMETAGVPVLTVGTYAAQRVVDAKSALGAKLLSEADEQLDAIAPGKSWTQLCIAIWAQRVSHWELPMPDWFPLEAHFHTAGIVRVLRILMKRFLGLMAEGRITEVTADALSSCAEKCLRSYRRPLAAARRREVGDKLTDDELAEYEDFLPPDEPYIKPSKERRELQKIADRVAHVRKAEASRLIDEEKKWAESEPRHEGAEAA</sequence>
<dbReference type="Gene3D" id="3.40.50.300">
    <property type="entry name" value="P-loop containing nucleotide triphosphate hydrolases"/>
    <property type="match status" value="1"/>
</dbReference>
<dbReference type="RefSeq" id="WP_085483379.1">
    <property type="nucleotide sequence ID" value="NZ_FXAT01000003.1"/>
</dbReference>
<evidence type="ECO:0000313" key="2">
    <source>
        <dbReference type="EMBL" id="SMG39888.1"/>
    </source>
</evidence>
<dbReference type="InterPro" id="IPR027417">
    <property type="entry name" value="P-loop_NTPase"/>
</dbReference>
<dbReference type="InterPro" id="IPR049945">
    <property type="entry name" value="AAA_22"/>
</dbReference>
<gene>
    <name evidence="2" type="ORF">SAMN06265784_103723</name>
</gene>
<organism evidence="2 3">
    <name type="scientific">Paraburkholderia susongensis</name>
    <dbReference type="NCBI Taxonomy" id="1515439"/>
    <lineage>
        <taxon>Bacteria</taxon>
        <taxon>Pseudomonadati</taxon>
        <taxon>Pseudomonadota</taxon>
        <taxon>Betaproteobacteria</taxon>
        <taxon>Burkholderiales</taxon>
        <taxon>Burkholderiaceae</taxon>
        <taxon>Paraburkholderia</taxon>
    </lineage>
</organism>
<dbReference type="OrthoDB" id="5593847at2"/>
<accession>A0A1X7KH59</accession>
<dbReference type="Pfam" id="PF13401">
    <property type="entry name" value="AAA_22"/>
    <property type="match status" value="1"/>
</dbReference>
<dbReference type="STRING" id="1515439.SAMN06265784_103723"/>
<evidence type="ECO:0000313" key="3">
    <source>
        <dbReference type="Proteomes" id="UP000193228"/>
    </source>
</evidence>
<dbReference type="Proteomes" id="UP000193228">
    <property type="component" value="Unassembled WGS sequence"/>
</dbReference>
<dbReference type="EMBL" id="FXAT01000003">
    <property type="protein sequence ID" value="SMG39888.1"/>
    <property type="molecule type" value="Genomic_DNA"/>
</dbReference>
<name>A0A1X7KH59_9BURK</name>
<dbReference type="SUPFAM" id="SSF52540">
    <property type="entry name" value="P-loop containing nucleoside triphosphate hydrolases"/>
    <property type="match status" value="1"/>
</dbReference>
<dbReference type="AlphaFoldDB" id="A0A1X7KH59"/>
<dbReference type="GO" id="GO:0016887">
    <property type="term" value="F:ATP hydrolysis activity"/>
    <property type="evidence" value="ECO:0007669"/>
    <property type="project" value="InterPro"/>
</dbReference>
<proteinExistence type="predicted"/>
<keyword evidence="3" id="KW-1185">Reference proteome</keyword>
<feature type="domain" description="ORC1/DEAH AAA+ ATPase" evidence="1">
    <location>
        <begin position="120"/>
        <end position="266"/>
    </location>
</feature>
<protein>
    <submittedName>
        <fullName evidence="2">AAA domain-containing protein</fullName>
    </submittedName>
</protein>